<name>M1BXU7_SOLTU</name>
<accession>M1BXU7</accession>
<proteinExistence type="predicted"/>
<protein>
    <submittedName>
        <fullName evidence="1">Uncharacterized protein</fullName>
    </submittedName>
</protein>
<reference evidence="1" key="2">
    <citation type="submission" date="2015-06" db="UniProtKB">
        <authorList>
            <consortium name="EnsemblPlants"/>
        </authorList>
    </citation>
    <scope>IDENTIFICATION</scope>
    <source>
        <strain evidence="1">DM1-3 516 R44</strain>
    </source>
</reference>
<dbReference type="PaxDb" id="4113-PGSC0003DMT400055404"/>
<dbReference type="InParanoid" id="M1BXU7"/>
<reference evidence="2" key="1">
    <citation type="journal article" date="2011" name="Nature">
        <title>Genome sequence and analysis of the tuber crop potato.</title>
        <authorList>
            <consortium name="The Potato Genome Sequencing Consortium"/>
        </authorList>
    </citation>
    <scope>NUCLEOTIDE SEQUENCE [LARGE SCALE GENOMIC DNA]</scope>
    <source>
        <strain evidence="2">cv. DM1-3 516 R44</strain>
    </source>
</reference>
<evidence type="ECO:0000313" key="2">
    <source>
        <dbReference type="Proteomes" id="UP000011115"/>
    </source>
</evidence>
<evidence type="ECO:0000313" key="1">
    <source>
        <dbReference type="EnsemblPlants" id="PGSC0003DMT400055404"/>
    </source>
</evidence>
<dbReference type="HOGENOM" id="CLU_2890259_0_0_1"/>
<keyword evidence="2" id="KW-1185">Reference proteome</keyword>
<dbReference type="Gramene" id="PGSC0003DMT400055404">
    <property type="protein sequence ID" value="PGSC0003DMT400055404"/>
    <property type="gene ID" value="PGSC0003DMG402021510"/>
</dbReference>
<sequence>MCDITVPLLISGHLVDISSCLVWLLRFSLCTNHLAAVTFEHLSSLFCRCCEKSRKNSRDNNTN</sequence>
<dbReference type="AlphaFoldDB" id="M1BXU7"/>
<dbReference type="EnsemblPlants" id="PGSC0003DMT400055404">
    <property type="protein sequence ID" value="PGSC0003DMT400055404"/>
    <property type="gene ID" value="PGSC0003DMG402021510"/>
</dbReference>
<organism evidence="1 2">
    <name type="scientific">Solanum tuberosum</name>
    <name type="common">Potato</name>
    <dbReference type="NCBI Taxonomy" id="4113"/>
    <lineage>
        <taxon>Eukaryota</taxon>
        <taxon>Viridiplantae</taxon>
        <taxon>Streptophyta</taxon>
        <taxon>Embryophyta</taxon>
        <taxon>Tracheophyta</taxon>
        <taxon>Spermatophyta</taxon>
        <taxon>Magnoliopsida</taxon>
        <taxon>eudicotyledons</taxon>
        <taxon>Gunneridae</taxon>
        <taxon>Pentapetalae</taxon>
        <taxon>asterids</taxon>
        <taxon>lamiids</taxon>
        <taxon>Solanales</taxon>
        <taxon>Solanaceae</taxon>
        <taxon>Solanoideae</taxon>
        <taxon>Solaneae</taxon>
        <taxon>Solanum</taxon>
    </lineage>
</organism>
<dbReference type="Proteomes" id="UP000011115">
    <property type="component" value="Unassembled WGS sequence"/>
</dbReference>